<comment type="subcellular location">
    <subcellularLocation>
        <location evidence="1">Membrane</location>
        <topology evidence="1">Multi-pass membrane protein</topology>
    </subcellularLocation>
</comment>
<dbReference type="PIRSF" id="PIRSF002457">
    <property type="entry name" value="DASS"/>
    <property type="match status" value="1"/>
</dbReference>
<feature type="transmembrane region" description="Helical" evidence="6">
    <location>
        <begin position="293"/>
        <end position="310"/>
    </location>
</feature>
<keyword evidence="5 6" id="KW-0472">Membrane</keyword>
<sequence>MAETQSFGRRTAAAKAKQKKGEPKKEVNWVKLIAAALVGIVIWFIPAPAGLEAQAWHMFAIFVATIVALIIKPMPMGAIAIVAIALCVLTGVTSLSDGLSGFSNSTIWLIVIAFFISRGFIKTGLGSRIAYLFVEKFGKKTLGLSYALTATDLVLAPAMPSNTARAGGIVFPLVQSLSNTFKSRPDDGTANRIGSFLHLTAYQVDMVTSAMFMTSMAANPLIVQLAAEAAGIEITWVGWIMASIVPGIISLIVVPMVIYRLSTPEVKETPDASDMAKGKLAEMGPMTLPEKKMIVVFILILVLWIAGSSIDLDATATGFIGLGVLLLSGVLTWDDVKSEKGAWDTLVWFSALVMMAGQLNTLGMIPWFGDLMGGLVGGLNWIVTLLVLGLVYYFAHYLFASQTAHVTAMYAAFLTVAVAAGAPPMLAALILGFFSNLNGALTHYACGPAPIFFGAGYVSQGKWWSTGFVVSVVNIVIWMLIGGVWWKVLGLW</sequence>
<dbReference type="AlphaFoldDB" id="A0A2K2U8K0"/>
<accession>A0A2K2U8K0</accession>
<keyword evidence="4 6" id="KW-1133">Transmembrane helix</keyword>
<feature type="transmembrane region" description="Helical" evidence="6">
    <location>
        <begin position="345"/>
        <end position="369"/>
    </location>
</feature>
<feature type="transmembrane region" description="Helical" evidence="6">
    <location>
        <begin position="206"/>
        <end position="227"/>
    </location>
</feature>
<name>A0A2K2U8K0_9ACTN</name>
<feature type="transmembrane region" description="Helical" evidence="6">
    <location>
        <begin position="29"/>
        <end position="47"/>
    </location>
</feature>
<dbReference type="GO" id="GO:0022857">
    <property type="term" value="F:transmembrane transporter activity"/>
    <property type="evidence" value="ECO:0007669"/>
    <property type="project" value="InterPro"/>
</dbReference>
<feature type="transmembrane region" description="Helical" evidence="6">
    <location>
        <begin position="102"/>
        <end position="121"/>
    </location>
</feature>
<comment type="caution">
    <text evidence="7">The sequence shown here is derived from an EMBL/GenBank/DDBJ whole genome shotgun (WGS) entry which is preliminary data.</text>
</comment>
<evidence type="ECO:0000313" key="8">
    <source>
        <dbReference type="Proteomes" id="UP000236488"/>
    </source>
</evidence>
<feature type="transmembrane region" description="Helical" evidence="6">
    <location>
        <begin position="316"/>
        <end position="333"/>
    </location>
</feature>
<dbReference type="RefSeq" id="WP_087195334.1">
    <property type="nucleotide sequence ID" value="NZ_PPEL01000001.1"/>
</dbReference>
<feature type="transmembrane region" description="Helical" evidence="6">
    <location>
        <begin position="239"/>
        <end position="259"/>
    </location>
</feature>
<feature type="transmembrane region" description="Helical" evidence="6">
    <location>
        <begin position="381"/>
        <end position="399"/>
    </location>
</feature>
<dbReference type="PANTHER" id="PTHR42826">
    <property type="entry name" value="DICARBOXYLATE TRANSPORTER 2.1, CHLOROPLASTIC"/>
    <property type="match status" value="1"/>
</dbReference>
<evidence type="ECO:0000313" key="7">
    <source>
        <dbReference type="EMBL" id="PNV66657.1"/>
    </source>
</evidence>
<protein>
    <submittedName>
        <fullName evidence="7">Anion permease</fullName>
    </submittedName>
</protein>
<dbReference type="EMBL" id="PPEL01000001">
    <property type="protein sequence ID" value="PNV66657.1"/>
    <property type="molecule type" value="Genomic_DNA"/>
</dbReference>
<feature type="transmembrane region" description="Helical" evidence="6">
    <location>
        <begin position="411"/>
        <end position="434"/>
    </location>
</feature>
<dbReference type="Pfam" id="PF00939">
    <property type="entry name" value="Na_sulph_symp"/>
    <property type="match status" value="1"/>
</dbReference>
<reference evidence="7 8" key="1">
    <citation type="journal article" date="2018" name="Int. J. Syst. Evol. Microbiol.">
        <title>Rubneribacter badeniensis gen. nov., sp. nov. and Enteroscipio rubneri gen. nov., sp. nov., new members of the Eggerthellaceae isolated from human faeces.</title>
        <authorList>
            <person name="Danylec N."/>
            <person name="Gobl A."/>
            <person name="Stoll D.A."/>
            <person name="Hetzer B."/>
            <person name="Kulling S.E."/>
            <person name="Huch M."/>
        </authorList>
    </citation>
    <scope>NUCLEOTIDE SEQUENCE [LARGE SCALE GENOMIC DNA]</scope>
    <source>
        <strain evidence="7 8">ResAG-85</strain>
    </source>
</reference>
<keyword evidence="3 6" id="KW-0812">Transmembrane</keyword>
<evidence type="ECO:0000256" key="4">
    <source>
        <dbReference type="ARBA" id="ARBA00022989"/>
    </source>
</evidence>
<feature type="transmembrane region" description="Helical" evidence="6">
    <location>
        <begin position="466"/>
        <end position="486"/>
    </location>
</feature>
<dbReference type="InterPro" id="IPR001898">
    <property type="entry name" value="SLC13A/DASS"/>
</dbReference>
<evidence type="ECO:0000256" key="3">
    <source>
        <dbReference type="ARBA" id="ARBA00022692"/>
    </source>
</evidence>
<feature type="transmembrane region" description="Helical" evidence="6">
    <location>
        <begin position="53"/>
        <end position="71"/>
    </location>
</feature>
<dbReference type="GO" id="GO:0016020">
    <property type="term" value="C:membrane"/>
    <property type="evidence" value="ECO:0007669"/>
    <property type="project" value="UniProtKB-SubCell"/>
</dbReference>
<evidence type="ECO:0000256" key="2">
    <source>
        <dbReference type="ARBA" id="ARBA00007349"/>
    </source>
</evidence>
<dbReference type="NCBIfam" id="TIGR00785">
    <property type="entry name" value="dass"/>
    <property type="match status" value="1"/>
</dbReference>
<gene>
    <name evidence="7" type="ORF">C2L80_00590</name>
</gene>
<keyword evidence="8" id="KW-1185">Reference proteome</keyword>
<evidence type="ECO:0000256" key="1">
    <source>
        <dbReference type="ARBA" id="ARBA00004141"/>
    </source>
</evidence>
<comment type="similarity">
    <text evidence="2">Belongs to the SLC13A/DASS transporter (TC 2.A.47) family. DIT1 subfamily.</text>
</comment>
<organism evidence="7 8">
    <name type="scientific">Rubneribacter badeniensis</name>
    <dbReference type="NCBI Taxonomy" id="2070688"/>
    <lineage>
        <taxon>Bacteria</taxon>
        <taxon>Bacillati</taxon>
        <taxon>Actinomycetota</taxon>
        <taxon>Coriobacteriia</taxon>
        <taxon>Eggerthellales</taxon>
        <taxon>Eggerthellaceae</taxon>
        <taxon>Rubneribacter</taxon>
    </lineage>
</organism>
<evidence type="ECO:0000256" key="5">
    <source>
        <dbReference type="ARBA" id="ARBA00023136"/>
    </source>
</evidence>
<feature type="transmembrane region" description="Helical" evidence="6">
    <location>
        <begin position="78"/>
        <end position="96"/>
    </location>
</feature>
<evidence type="ECO:0000256" key="6">
    <source>
        <dbReference type="SAM" id="Phobius"/>
    </source>
</evidence>
<proteinExistence type="inferred from homology"/>
<dbReference type="Proteomes" id="UP000236488">
    <property type="component" value="Unassembled WGS sequence"/>
</dbReference>
<dbReference type="InterPro" id="IPR030676">
    <property type="entry name" value="CitT-rel"/>
</dbReference>